<accession>A0A8H3YDZ5</accession>
<dbReference type="EMBL" id="BLZA01000017">
    <property type="protein sequence ID" value="GHJ85990.1"/>
    <property type="molecule type" value="Genomic_DNA"/>
</dbReference>
<evidence type="ECO:0008006" key="4">
    <source>
        <dbReference type="Google" id="ProtNLM"/>
    </source>
</evidence>
<keyword evidence="1" id="KW-0812">Transmembrane</keyword>
<dbReference type="PANTHER" id="PTHR37783">
    <property type="entry name" value="MEMBRANE PROTEIN, PUTATIVE (AFU_ORTHOLOGUE AFUA_1G04315)-RELATED"/>
    <property type="match status" value="1"/>
</dbReference>
<dbReference type="Pfam" id="PF14934">
    <property type="entry name" value="TMEM254"/>
    <property type="match status" value="1"/>
</dbReference>
<keyword evidence="3" id="KW-1185">Reference proteome</keyword>
<keyword evidence="1" id="KW-0472">Membrane</keyword>
<dbReference type="PANTHER" id="PTHR37783:SF1">
    <property type="entry name" value="MEMBRANE PROTEIN, PUTATIVE (AFU_ORTHOLOGUE AFUA_1G04315)-RELATED"/>
    <property type="match status" value="1"/>
</dbReference>
<comment type="caution">
    <text evidence="2">The sequence shown here is derived from an EMBL/GenBank/DDBJ whole genome shotgun (WGS) entry which is preliminary data.</text>
</comment>
<keyword evidence="1" id="KW-1133">Transmembrane helix</keyword>
<dbReference type="OrthoDB" id="5553410at2759"/>
<sequence length="222" mass="24890">MSGSNFSSHRISAHFNKYPDVLLAIVKHLHPEVSDSIHECRLAIPASNHVTINYLDDQIPNSLDITLDPPIKDVNDGYSRVLALRNEAWLALKVPPRPQVRAFVPPPMFPSGFLVALIVLQAYTILTPTTSRYAGLANLIRETVTQLIGAWFLPASVILLIGAHTIEGIYMYLLCNEHRVPTKYKVKWVLSTICLGFPALHEFKAETSRLRIEAIKKSSKDR</sequence>
<name>A0A8H3YDZ5_9TREE</name>
<feature type="transmembrane region" description="Helical" evidence="1">
    <location>
        <begin position="147"/>
        <end position="166"/>
    </location>
</feature>
<organism evidence="2 3">
    <name type="scientific">Naganishia liquefaciens</name>
    <dbReference type="NCBI Taxonomy" id="104408"/>
    <lineage>
        <taxon>Eukaryota</taxon>
        <taxon>Fungi</taxon>
        <taxon>Dikarya</taxon>
        <taxon>Basidiomycota</taxon>
        <taxon>Agaricomycotina</taxon>
        <taxon>Tremellomycetes</taxon>
        <taxon>Filobasidiales</taxon>
        <taxon>Filobasidiaceae</taxon>
        <taxon>Naganishia</taxon>
    </lineage>
</organism>
<proteinExistence type="predicted"/>
<feature type="transmembrane region" description="Helical" evidence="1">
    <location>
        <begin position="108"/>
        <end position="126"/>
    </location>
</feature>
<evidence type="ECO:0000313" key="3">
    <source>
        <dbReference type="Proteomes" id="UP000620104"/>
    </source>
</evidence>
<dbReference type="AlphaFoldDB" id="A0A8H3YDZ5"/>
<dbReference type="Proteomes" id="UP000620104">
    <property type="component" value="Unassembled WGS sequence"/>
</dbReference>
<protein>
    <recommendedName>
        <fullName evidence="4">DUF2470 domain-containing protein</fullName>
    </recommendedName>
</protein>
<dbReference type="InterPro" id="IPR028110">
    <property type="entry name" value="TMEM254"/>
</dbReference>
<reference evidence="2" key="1">
    <citation type="submission" date="2020-07" db="EMBL/GenBank/DDBJ databases">
        <title>Draft Genome Sequence of a Deep-Sea Yeast, Naganishia (Cryptococcus) liquefaciens strain N6.</title>
        <authorList>
            <person name="Han Y.W."/>
            <person name="Kajitani R."/>
            <person name="Morimoto H."/>
            <person name="Parhat M."/>
            <person name="Tsubouchi H."/>
            <person name="Bakenova O."/>
            <person name="Ogata M."/>
            <person name="Argunhan B."/>
            <person name="Aoki R."/>
            <person name="Kajiwara S."/>
            <person name="Itoh T."/>
            <person name="Iwasaki H."/>
        </authorList>
    </citation>
    <scope>NUCLEOTIDE SEQUENCE</scope>
    <source>
        <strain evidence="2">N6</strain>
    </source>
</reference>
<gene>
    <name evidence="2" type="ORF">NliqN6_2392</name>
</gene>
<evidence type="ECO:0000256" key="1">
    <source>
        <dbReference type="SAM" id="Phobius"/>
    </source>
</evidence>
<evidence type="ECO:0000313" key="2">
    <source>
        <dbReference type="EMBL" id="GHJ85990.1"/>
    </source>
</evidence>